<reference evidence="1" key="1">
    <citation type="submission" date="2014-09" db="EMBL/GenBank/DDBJ databases">
        <authorList>
            <person name="Magalhaes I.L.F."/>
            <person name="Oliveira U."/>
            <person name="Santos F.R."/>
            <person name="Vidigal T.H.D.A."/>
            <person name="Brescovit A.D."/>
            <person name="Santos A.J."/>
        </authorList>
    </citation>
    <scope>NUCLEOTIDE SEQUENCE</scope>
    <source>
        <tissue evidence="1">Shoot tissue taken approximately 20 cm above the soil surface</tissue>
    </source>
</reference>
<dbReference type="AlphaFoldDB" id="A0A0A9G055"/>
<sequence>MNLDQKIKKKRKKGKAVTCATRCKLQTLSNMQHAQQDTCMLHKVQRQMHATMPAVIRLQNSNQCWGWIRSTALRLSPHTINGGGLPDRYLWNAR</sequence>
<evidence type="ECO:0000313" key="1">
    <source>
        <dbReference type="EMBL" id="JAE16854.1"/>
    </source>
</evidence>
<protein>
    <submittedName>
        <fullName evidence="1">Uncharacterized protein</fullName>
    </submittedName>
</protein>
<name>A0A0A9G055_ARUDO</name>
<accession>A0A0A9G055</accession>
<reference evidence="1" key="2">
    <citation type="journal article" date="2015" name="Data Brief">
        <title>Shoot transcriptome of the giant reed, Arundo donax.</title>
        <authorList>
            <person name="Barrero R.A."/>
            <person name="Guerrero F.D."/>
            <person name="Moolhuijzen P."/>
            <person name="Goolsby J.A."/>
            <person name="Tidwell J."/>
            <person name="Bellgard S.E."/>
            <person name="Bellgard M.I."/>
        </authorList>
    </citation>
    <scope>NUCLEOTIDE SEQUENCE</scope>
    <source>
        <tissue evidence="1">Shoot tissue taken approximately 20 cm above the soil surface</tissue>
    </source>
</reference>
<dbReference type="EMBL" id="GBRH01181042">
    <property type="protein sequence ID" value="JAE16854.1"/>
    <property type="molecule type" value="Transcribed_RNA"/>
</dbReference>
<proteinExistence type="predicted"/>
<organism evidence="1">
    <name type="scientific">Arundo donax</name>
    <name type="common">Giant reed</name>
    <name type="synonym">Donax arundinaceus</name>
    <dbReference type="NCBI Taxonomy" id="35708"/>
    <lineage>
        <taxon>Eukaryota</taxon>
        <taxon>Viridiplantae</taxon>
        <taxon>Streptophyta</taxon>
        <taxon>Embryophyta</taxon>
        <taxon>Tracheophyta</taxon>
        <taxon>Spermatophyta</taxon>
        <taxon>Magnoliopsida</taxon>
        <taxon>Liliopsida</taxon>
        <taxon>Poales</taxon>
        <taxon>Poaceae</taxon>
        <taxon>PACMAD clade</taxon>
        <taxon>Arundinoideae</taxon>
        <taxon>Arundineae</taxon>
        <taxon>Arundo</taxon>
    </lineage>
</organism>